<dbReference type="KEGG" id="bxb:DR64_753"/>
<dbReference type="AlphaFoldDB" id="Q141T2"/>
<name>Q141T2_PARXL</name>
<organism evidence="1 2">
    <name type="scientific">Paraburkholderia xenovorans (strain LB400)</name>
    <dbReference type="NCBI Taxonomy" id="266265"/>
    <lineage>
        <taxon>Bacteria</taxon>
        <taxon>Pseudomonadati</taxon>
        <taxon>Pseudomonadota</taxon>
        <taxon>Betaproteobacteria</taxon>
        <taxon>Burkholderiales</taxon>
        <taxon>Burkholderiaceae</taxon>
        <taxon>Paraburkholderia</taxon>
    </lineage>
</organism>
<gene>
    <name evidence="1" type="ORF">Bxe_A3072</name>
</gene>
<dbReference type="KEGG" id="bxe:Bxe_A3072"/>
<evidence type="ECO:0000313" key="1">
    <source>
        <dbReference type="EMBL" id="ABE29907.1"/>
    </source>
</evidence>
<proteinExistence type="predicted"/>
<keyword evidence="2" id="KW-1185">Reference proteome</keyword>
<accession>Q141T2</accession>
<dbReference type="Proteomes" id="UP000001817">
    <property type="component" value="Chromosome 1"/>
</dbReference>
<dbReference type="EMBL" id="CP000270">
    <property type="protein sequence ID" value="ABE29907.1"/>
    <property type="molecule type" value="Genomic_DNA"/>
</dbReference>
<protein>
    <submittedName>
        <fullName evidence="1">Uncharacterized protein</fullName>
    </submittedName>
</protein>
<sequence length="209" mass="23199">MKQDMSGEIFHRLTVVADGGGARVLCACQCGGRVDVLRSNLRRGNTRSCGCLHRERAAERAAVRNLRHGMTNTRIWGIWDGVVDRTSRPGTCHYADYGARGICLHPEWLIFENFYRDVGAPPSDLHSIDRIDNNRGYEPGNVRWATAAEQARNRRSNRFVMIAGKRMCLAEAARVVGISKSTASRLLQRGEWAEVFGGVPDESVGEIDG</sequence>
<dbReference type="STRING" id="266265.Bxe_A3072"/>
<reference evidence="1 2" key="1">
    <citation type="journal article" date="2006" name="Proc. Natl. Acad. Sci. U.S.A.">
        <title>Burkholderia xenovorans LB400 harbors a multi-replicon, 9.73-Mbp genome shaped for versatility.</title>
        <authorList>
            <person name="Chain P.S."/>
            <person name="Denef V.J."/>
            <person name="Konstantinidis K.T."/>
            <person name="Vergez L.M."/>
            <person name="Agullo L."/>
            <person name="Reyes V.L."/>
            <person name="Hauser L."/>
            <person name="Cordova M."/>
            <person name="Gomez L."/>
            <person name="Gonzalez M."/>
            <person name="Land M."/>
            <person name="Lao V."/>
            <person name="Larimer F."/>
            <person name="LiPuma J.J."/>
            <person name="Mahenthiralingam E."/>
            <person name="Malfatti S.A."/>
            <person name="Marx C.J."/>
            <person name="Parnell J.J."/>
            <person name="Ramette A."/>
            <person name="Richardson P."/>
            <person name="Seeger M."/>
            <person name="Smith D."/>
            <person name="Spilker T."/>
            <person name="Sul W.J."/>
            <person name="Tsoi T.V."/>
            <person name="Ulrich L.E."/>
            <person name="Zhulin I.B."/>
            <person name="Tiedje J.M."/>
        </authorList>
    </citation>
    <scope>NUCLEOTIDE SEQUENCE [LARGE SCALE GENOMIC DNA]</scope>
    <source>
        <strain evidence="1 2">LB400</strain>
    </source>
</reference>
<dbReference type="eggNOG" id="ENOG5032T0J">
    <property type="taxonomic scope" value="Bacteria"/>
</dbReference>
<evidence type="ECO:0000313" key="2">
    <source>
        <dbReference type="Proteomes" id="UP000001817"/>
    </source>
</evidence>